<dbReference type="EMBL" id="FMTT01000005">
    <property type="protein sequence ID" value="SCW38604.1"/>
    <property type="molecule type" value="Genomic_DNA"/>
</dbReference>
<dbReference type="AlphaFoldDB" id="A0A1G4Q1V4"/>
<sequence>MLCHRSHIGRTACPIRETNAVDVSETTGIGLRRAIHVRSNLYDELKEHRHGDQERLRKLMEEIRMLMEAKKKRPLLDRLRTKRPNTKPKAWD</sequence>
<dbReference type="Proteomes" id="UP000198601">
    <property type="component" value="Unassembled WGS sequence"/>
</dbReference>
<protein>
    <submittedName>
        <fullName evidence="2">Uncharacterized protein</fullName>
    </submittedName>
</protein>
<evidence type="ECO:0000313" key="3">
    <source>
        <dbReference type="Proteomes" id="UP000198601"/>
    </source>
</evidence>
<reference evidence="3" key="1">
    <citation type="submission" date="2016-10" db="EMBL/GenBank/DDBJ databases">
        <authorList>
            <person name="Varghese N."/>
            <person name="Submissions S."/>
        </authorList>
    </citation>
    <scope>NUCLEOTIDE SEQUENCE [LARGE SCALE GENOMIC DNA]</scope>
    <source>
        <strain evidence="3">CGMCC 1.8946</strain>
    </source>
</reference>
<evidence type="ECO:0000256" key="1">
    <source>
        <dbReference type="SAM" id="Coils"/>
    </source>
</evidence>
<keyword evidence="3" id="KW-1185">Reference proteome</keyword>
<accession>A0A1G4Q1V4</accession>
<feature type="coiled-coil region" evidence="1">
    <location>
        <begin position="42"/>
        <end position="73"/>
    </location>
</feature>
<organism evidence="2 3">
    <name type="scientific">Paenibacillus tianmuensis</name>
    <dbReference type="NCBI Taxonomy" id="624147"/>
    <lineage>
        <taxon>Bacteria</taxon>
        <taxon>Bacillati</taxon>
        <taxon>Bacillota</taxon>
        <taxon>Bacilli</taxon>
        <taxon>Bacillales</taxon>
        <taxon>Paenibacillaceae</taxon>
        <taxon>Paenibacillus</taxon>
    </lineage>
</organism>
<evidence type="ECO:0000313" key="2">
    <source>
        <dbReference type="EMBL" id="SCW38604.1"/>
    </source>
</evidence>
<gene>
    <name evidence="2" type="ORF">SAMN04487970_100532</name>
</gene>
<keyword evidence="1" id="KW-0175">Coiled coil</keyword>
<name>A0A1G4Q1V4_9BACL</name>
<proteinExistence type="predicted"/>